<dbReference type="InterPro" id="IPR013122">
    <property type="entry name" value="PKD1_2_channel"/>
</dbReference>
<gene>
    <name evidence="8" type="ORF">PXEA_LOCUS5126</name>
</gene>
<feature type="domain" description="Polycystin cation channel PKD1/PKD2" evidence="7">
    <location>
        <begin position="32"/>
        <end position="203"/>
    </location>
</feature>
<dbReference type="GO" id="GO:0005262">
    <property type="term" value="F:calcium channel activity"/>
    <property type="evidence" value="ECO:0007669"/>
    <property type="project" value="TreeGrafter"/>
</dbReference>
<feature type="transmembrane region" description="Helical" evidence="6">
    <location>
        <begin position="39"/>
        <end position="57"/>
    </location>
</feature>
<feature type="transmembrane region" description="Helical" evidence="6">
    <location>
        <begin position="168"/>
        <end position="190"/>
    </location>
</feature>
<dbReference type="InterPro" id="IPR003915">
    <property type="entry name" value="PKD_2"/>
</dbReference>
<keyword evidence="5 6" id="KW-0472">Membrane</keyword>
<dbReference type="GO" id="GO:0016020">
    <property type="term" value="C:membrane"/>
    <property type="evidence" value="ECO:0007669"/>
    <property type="project" value="UniProtKB-SubCell"/>
</dbReference>
<evidence type="ECO:0000256" key="6">
    <source>
        <dbReference type="SAM" id="Phobius"/>
    </source>
</evidence>
<evidence type="ECO:0000313" key="8">
    <source>
        <dbReference type="EMBL" id="VEL11686.1"/>
    </source>
</evidence>
<dbReference type="AlphaFoldDB" id="A0A448WHE6"/>
<keyword evidence="9" id="KW-1185">Reference proteome</keyword>
<keyword evidence="3 6" id="KW-0812">Transmembrane</keyword>
<keyword evidence="4 6" id="KW-1133">Transmembrane helix</keyword>
<evidence type="ECO:0000259" key="7">
    <source>
        <dbReference type="Pfam" id="PF08016"/>
    </source>
</evidence>
<feature type="transmembrane region" description="Helical" evidence="6">
    <location>
        <begin position="78"/>
        <end position="96"/>
    </location>
</feature>
<dbReference type="PANTHER" id="PTHR10877">
    <property type="entry name" value="POLYCYSTIN FAMILY MEMBER"/>
    <property type="match status" value="1"/>
</dbReference>
<evidence type="ECO:0000256" key="5">
    <source>
        <dbReference type="ARBA" id="ARBA00023136"/>
    </source>
</evidence>
<evidence type="ECO:0000256" key="1">
    <source>
        <dbReference type="ARBA" id="ARBA00004141"/>
    </source>
</evidence>
<dbReference type="PRINTS" id="PR01433">
    <property type="entry name" value="POLYCYSTIN2"/>
</dbReference>
<proteinExistence type="inferred from homology"/>
<dbReference type="PANTHER" id="PTHR10877:SF183">
    <property type="entry name" value="AT14535P-RELATED"/>
    <property type="match status" value="1"/>
</dbReference>
<reference evidence="8" key="1">
    <citation type="submission" date="2018-11" db="EMBL/GenBank/DDBJ databases">
        <authorList>
            <consortium name="Pathogen Informatics"/>
        </authorList>
    </citation>
    <scope>NUCLEOTIDE SEQUENCE</scope>
</reference>
<sequence>MLNLPEYRLIAEFGATGGALTSVEYRAVNLLRYVSSTDYLLLACEVVFVIFILYYIIEEFFELKRIGLMPYLSQFWSWVDLLLIVISFICAAFNIYRTISVDKILQGLLKQGDDVYANFDLLSYWQVNFDYAIAITVFIAWIKIFKYVGFNKTMSQLSQTLSRCVGDLVGFAVMFFIVFFAFAQFGYLAFGTQVDDYQNFQSAV</sequence>
<feature type="transmembrane region" description="Helical" evidence="6">
    <location>
        <begin position="131"/>
        <end position="148"/>
    </location>
</feature>
<comment type="subcellular location">
    <subcellularLocation>
        <location evidence="1">Membrane</location>
        <topology evidence="1">Multi-pass membrane protein</topology>
    </subcellularLocation>
</comment>
<dbReference type="GO" id="GO:0005509">
    <property type="term" value="F:calcium ion binding"/>
    <property type="evidence" value="ECO:0007669"/>
    <property type="project" value="InterPro"/>
</dbReference>
<dbReference type="EMBL" id="CAAALY010012520">
    <property type="protein sequence ID" value="VEL11686.1"/>
    <property type="molecule type" value="Genomic_DNA"/>
</dbReference>
<comment type="caution">
    <text evidence="8">The sequence shown here is derived from an EMBL/GenBank/DDBJ whole genome shotgun (WGS) entry which is preliminary data.</text>
</comment>
<dbReference type="InterPro" id="IPR051223">
    <property type="entry name" value="Polycystin"/>
</dbReference>
<dbReference type="OrthoDB" id="444119at2759"/>
<evidence type="ECO:0000313" key="9">
    <source>
        <dbReference type="Proteomes" id="UP000784294"/>
    </source>
</evidence>
<dbReference type="Pfam" id="PF08016">
    <property type="entry name" value="PKD_channel"/>
    <property type="match status" value="1"/>
</dbReference>
<evidence type="ECO:0000256" key="4">
    <source>
        <dbReference type="ARBA" id="ARBA00022989"/>
    </source>
</evidence>
<evidence type="ECO:0000256" key="2">
    <source>
        <dbReference type="ARBA" id="ARBA00007200"/>
    </source>
</evidence>
<protein>
    <recommendedName>
        <fullName evidence="7">Polycystin cation channel PKD1/PKD2 domain-containing protein</fullName>
    </recommendedName>
</protein>
<dbReference type="Proteomes" id="UP000784294">
    <property type="component" value="Unassembled WGS sequence"/>
</dbReference>
<evidence type="ECO:0000256" key="3">
    <source>
        <dbReference type="ARBA" id="ARBA00022692"/>
    </source>
</evidence>
<dbReference type="GO" id="GO:0050982">
    <property type="term" value="P:detection of mechanical stimulus"/>
    <property type="evidence" value="ECO:0007669"/>
    <property type="project" value="TreeGrafter"/>
</dbReference>
<comment type="similarity">
    <text evidence="2">Belongs to the polycystin family.</text>
</comment>
<name>A0A448WHE6_9PLAT</name>
<accession>A0A448WHE6</accession>
<organism evidence="8 9">
    <name type="scientific">Protopolystoma xenopodis</name>
    <dbReference type="NCBI Taxonomy" id="117903"/>
    <lineage>
        <taxon>Eukaryota</taxon>
        <taxon>Metazoa</taxon>
        <taxon>Spiralia</taxon>
        <taxon>Lophotrochozoa</taxon>
        <taxon>Platyhelminthes</taxon>
        <taxon>Monogenea</taxon>
        <taxon>Polyopisthocotylea</taxon>
        <taxon>Polystomatidea</taxon>
        <taxon>Polystomatidae</taxon>
        <taxon>Protopolystoma</taxon>
    </lineage>
</organism>